<dbReference type="GO" id="GO:0000155">
    <property type="term" value="F:phosphorelay sensor kinase activity"/>
    <property type="evidence" value="ECO:0007669"/>
    <property type="project" value="InterPro"/>
</dbReference>
<dbReference type="Pfam" id="PF00512">
    <property type="entry name" value="HisKA"/>
    <property type="match status" value="1"/>
</dbReference>
<evidence type="ECO:0000256" key="7">
    <source>
        <dbReference type="SAM" id="Phobius"/>
    </source>
</evidence>
<feature type="transmembrane region" description="Helical" evidence="7">
    <location>
        <begin position="285"/>
        <end position="305"/>
    </location>
</feature>
<evidence type="ECO:0000259" key="8">
    <source>
        <dbReference type="PROSITE" id="PS50109"/>
    </source>
</evidence>
<feature type="transmembrane region" description="Helical" evidence="7">
    <location>
        <begin position="311"/>
        <end position="332"/>
    </location>
</feature>
<dbReference type="EC" id="2.7.13.3" evidence="2"/>
<dbReference type="InterPro" id="IPR004358">
    <property type="entry name" value="Sig_transdc_His_kin-like_C"/>
</dbReference>
<dbReference type="Pfam" id="PF02518">
    <property type="entry name" value="HATPase_c"/>
    <property type="match status" value="1"/>
</dbReference>
<evidence type="ECO:0000256" key="3">
    <source>
        <dbReference type="ARBA" id="ARBA00022553"/>
    </source>
</evidence>
<evidence type="ECO:0000256" key="6">
    <source>
        <dbReference type="PROSITE-ProRule" id="PRU00169"/>
    </source>
</evidence>
<dbReference type="CDD" id="cd00082">
    <property type="entry name" value="HisKA"/>
    <property type="match status" value="1"/>
</dbReference>
<reference evidence="10 11" key="1">
    <citation type="submission" date="2018-07" db="EMBL/GenBank/DDBJ databases">
        <title>Genomic Encyclopedia of Type Strains, Phase IV (KMG-IV): sequencing the most valuable type-strain genomes for metagenomic binning, comparative biology and taxonomic classification.</title>
        <authorList>
            <person name="Goeker M."/>
        </authorList>
    </citation>
    <scope>NUCLEOTIDE SEQUENCE [LARGE SCALE GENOMIC DNA]</scope>
    <source>
        <strain evidence="10 11">DSM 21410</strain>
    </source>
</reference>
<evidence type="ECO:0000256" key="2">
    <source>
        <dbReference type="ARBA" id="ARBA00012438"/>
    </source>
</evidence>
<keyword evidence="3 6" id="KW-0597">Phosphoprotein</keyword>
<keyword evidence="5" id="KW-0418">Kinase</keyword>
<evidence type="ECO:0000313" key="10">
    <source>
        <dbReference type="EMBL" id="RCX04980.1"/>
    </source>
</evidence>
<keyword evidence="4" id="KW-0808">Transferase</keyword>
<protein>
    <recommendedName>
        <fullName evidence="2">histidine kinase</fullName>
        <ecNumber evidence="2">2.7.13.3</ecNumber>
    </recommendedName>
</protein>
<dbReference type="Gene3D" id="1.10.287.130">
    <property type="match status" value="1"/>
</dbReference>
<keyword evidence="11" id="KW-1185">Reference proteome</keyword>
<dbReference type="InterPro" id="IPR001789">
    <property type="entry name" value="Sig_transdc_resp-reg_receiver"/>
</dbReference>
<dbReference type="InterPro" id="IPR003661">
    <property type="entry name" value="HisK_dim/P_dom"/>
</dbReference>
<dbReference type="PROSITE" id="PS50109">
    <property type="entry name" value="HIS_KIN"/>
    <property type="match status" value="1"/>
</dbReference>
<dbReference type="CDD" id="cd16922">
    <property type="entry name" value="HATPase_EvgS-ArcB-TorS-like"/>
    <property type="match status" value="1"/>
</dbReference>
<keyword evidence="7" id="KW-0812">Transmembrane</keyword>
<dbReference type="InterPro" id="IPR036097">
    <property type="entry name" value="HisK_dim/P_sf"/>
</dbReference>
<proteinExistence type="predicted"/>
<keyword evidence="7" id="KW-1133">Transmembrane helix</keyword>
<feature type="domain" description="Response regulatory" evidence="9">
    <location>
        <begin position="663"/>
        <end position="778"/>
    </location>
</feature>
<dbReference type="SUPFAM" id="SSF47384">
    <property type="entry name" value="Homodimeric domain of signal transducing histidine kinase"/>
    <property type="match status" value="1"/>
</dbReference>
<evidence type="ECO:0000313" key="11">
    <source>
        <dbReference type="Proteomes" id="UP000253517"/>
    </source>
</evidence>
<dbReference type="AlphaFoldDB" id="A0A369A6K1"/>
<evidence type="ECO:0000256" key="5">
    <source>
        <dbReference type="ARBA" id="ARBA00022777"/>
    </source>
</evidence>
<dbReference type="Proteomes" id="UP000253517">
    <property type="component" value="Unassembled WGS sequence"/>
</dbReference>
<organism evidence="10 11">
    <name type="scientific">Schleiferia thermophila</name>
    <dbReference type="NCBI Taxonomy" id="884107"/>
    <lineage>
        <taxon>Bacteria</taxon>
        <taxon>Pseudomonadati</taxon>
        <taxon>Bacteroidota</taxon>
        <taxon>Flavobacteriia</taxon>
        <taxon>Flavobacteriales</taxon>
        <taxon>Schleiferiaceae</taxon>
        <taxon>Schleiferia</taxon>
    </lineage>
</organism>
<dbReference type="GO" id="GO:0005886">
    <property type="term" value="C:plasma membrane"/>
    <property type="evidence" value="ECO:0007669"/>
    <property type="project" value="TreeGrafter"/>
</dbReference>
<evidence type="ECO:0000259" key="9">
    <source>
        <dbReference type="PROSITE" id="PS50110"/>
    </source>
</evidence>
<dbReference type="InterPro" id="IPR003594">
    <property type="entry name" value="HATPase_dom"/>
</dbReference>
<dbReference type="InterPro" id="IPR011006">
    <property type="entry name" value="CheY-like_superfamily"/>
</dbReference>
<dbReference type="FunFam" id="3.30.565.10:FF:000010">
    <property type="entry name" value="Sensor histidine kinase RcsC"/>
    <property type="match status" value="1"/>
</dbReference>
<feature type="domain" description="Histidine kinase" evidence="8">
    <location>
        <begin position="418"/>
        <end position="639"/>
    </location>
</feature>
<evidence type="ECO:0000256" key="4">
    <source>
        <dbReference type="ARBA" id="ARBA00022679"/>
    </source>
</evidence>
<dbReference type="InterPro" id="IPR005467">
    <property type="entry name" value="His_kinase_dom"/>
</dbReference>
<keyword evidence="7" id="KW-0472">Membrane</keyword>
<dbReference type="SMART" id="SM00388">
    <property type="entry name" value="HisKA"/>
    <property type="match status" value="1"/>
</dbReference>
<feature type="transmembrane region" description="Helical" evidence="7">
    <location>
        <begin position="344"/>
        <end position="361"/>
    </location>
</feature>
<feature type="transmembrane region" description="Helical" evidence="7">
    <location>
        <begin position="258"/>
        <end position="278"/>
    </location>
</feature>
<gene>
    <name evidence="10" type="ORF">DES35_101259</name>
</gene>
<dbReference type="PRINTS" id="PR00344">
    <property type="entry name" value="BCTRLSENSOR"/>
</dbReference>
<dbReference type="SMART" id="SM00448">
    <property type="entry name" value="REC"/>
    <property type="match status" value="1"/>
</dbReference>
<dbReference type="SUPFAM" id="SSF52172">
    <property type="entry name" value="CheY-like"/>
    <property type="match status" value="1"/>
</dbReference>
<name>A0A369A6K1_9FLAO</name>
<accession>A0A369A6K1</accession>
<comment type="caution">
    <text evidence="10">The sequence shown here is derived from an EMBL/GenBank/DDBJ whole genome shotgun (WGS) entry which is preliminary data.</text>
</comment>
<dbReference type="Pfam" id="PF00072">
    <property type="entry name" value="Response_reg"/>
    <property type="match status" value="1"/>
</dbReference>
<feature type="transmembrane region" description="Helical" evidence="7">
    <location>
        <begin position="221"/>
        <end position="238"/>
    </location>
</feature>
<dbReference type="CDD" id="cd17546">
    <property type="entry name" value="REC_hyHK_CKI1_RcsC-like"/>
    <property type="match status" value="1"/>
</dbReference>
<dbReference type="PANTHER" id="PTHR43047">
    <property type="entry name" value="TWO-COMPONENT HISTIDINE PROTEIN KINASE"/>
    <property type="match status" value="1"/>
</dbReference>
<dbReference type="SMART" id="SM00387">
    <property type="entry name" value="HATPase_c"/>
    <property type="match status" value="1"/>
</dbReference>
<dbReference type="SUPFAM" id="SSF55874">
    <property type="entry name" value="ATPase domain of HSP90 chaperone/DNA topoisomerase II/histidine kinase"/>
    <property type="match status" value="1"/>
</dbReference>
<dbReference type="InterPro" id="IPR036890">
    <property type="entry name" value="HATPase_C_sf"/>
</dbReference>
<feature type="transmembrane region" description="Helical" evidence="7">
    <location>
        <begin position="373"/>
        <end position="391"/>
    </location>
</feature>
<dbReference type="RefSeq" id="WP_114365577.1">
    <property type="nucleotide sequence ID" value="NZ_BHZF01000001.1"/>
</dbReference>
<sequence length="791" mass="90393">MKIKALQTIFLICLVVVSRAELFDVSGKNFFNEKPVLLNEGWIFYPNAFYTSKEIKSLKNLKGYRISATDNWHELYKRGILEKRTGFGTYHARIKINRENPRLLLKFEKIYSSVKIYVNDQLYASVGVVSDKKETYKPAVKPIFIEIDPKESELLDITLHVSNFNHFEGGIVKPPILGAYNYLINQYYKKLISDAIVIGIFFITGIIFMILYNLGKSGLEFLIFSLFSIFFTTQYSIYSSEIFSAFFQGIKFDIYIKFGYLFLLFTFSSFILNIYYLFPRYANKRISIVSSGFLAGLGLIGLFVPSYLLTLISPAILLGLIPTIGLYMMYVFSKTIFFNENEKLLTNLGSFSLLLISFYFINNHFKIIENSWFVNTLGFFLFLCIHIYLLMSKYSNKIKYLYKSVEESVRAKNEFISTMSHELRTPLNGILGNANILKSNENESSKVSKLETIIQNTEKLTSIIDDILNLSDLETGNIQLKYSKVNIREVIEKSVELTNHFRKDKSIDLEIIIDPKISETLVGDELRLKQIFIHFISNAFKFTSKGKVIISGKLLNESANTQSITFSITDTGIGISKERLKNMFEAFKQADGSHTRRHSGIGLGLALSNRLIDLMGGKISVESHEGKGTKFSFTLTLKKESEVTPIAQNNIMFRKLELDPKLKILVAEDNPVNQKLMVMMLKNLGYNADIAENGKVAYEKSLINMYDIIFMDIQMPEMDGLEATKRILSKVKDRPVIIAVTANATDRDRDECMEAGMNDFVSKPVKPLEIKDCILKWQGLRLLLNENKMAI</sequence>
<dbReference type="PANTHER" id="PTHR43047:SF72">
    <property type="entry name" value="OSMOSENSING HISTIDINE PROTEIN KINASE SLN1"/>
    <property type="match status" value="1"/>
</dbReference>
<dbReference type="GO" id="GO:0009927">
    <property type="term" value="F:histidine phosphotransfer kinase activity"/>
    <property type="evidence" value="ECO:0007669"/>
    <property type="project" value="TreeGrafter"/>
</dbReference>
<dbReference type="EMBL" id="QPJS01000001">
    <property type="protein sequence ID" value="RCX04980.1"/>
    <property type="molecule type" value="Genomic_DNA"/>
</dbReference>
<dbReference type="Gene3D" id="3.30.565.10">
    <property type="entry name" value="Histidine kinase-like ATPase, C-terminal domain"/>
    <property type="match status" value="1"/>
</dbReference>
<dbReference type="Gene3D" id="3.40.50.2300">
    <property type="match status" value="1"/>
</dbReference>
<feature type="modified residue" description="4-aspartylphosphate" evidence="6">
    <location>
        <position position="712"/>
    </location>
</feature>
<comment type="catalytic activity">
    <reaction evidence="1">
        <text>ATP + protein L-histidine = ADP + protein N-phospho-L-histidine.</text>
        <dbReference type="EC" id="2.7.13.3"/>
    </reaction>
</comment>
<feature type="transmembrane region" description="Helical" evidence="7">
    <location>
        <begin position="195"/>
        <end position="214"/>
    </location>
</feature>
<evidence type="ECO:0000256" key="1">
    <source>
        <dbReference type="ARBA" id="ARBA00000085"/>
    </source>
</evidence>
<dbReference type="PROSITE" id="PS50110">
    <property type="entry name" value="RESPONSE_REGULATORY"/>
    <property type="match status" value="1"/>
</dbReference>